<comment type="caution">
    <text evidence="1">The sequence shown here is derived from an EMBL/GenBank/DDBJ whole genome shotgun (WGS) entry which is preliminary data.</text>
</comment>
<name>A0A4C1TJB8_EUMVA</name>
<dbReference type="Proteomes" id="UP000299102">
    <property type="component" value="Unassembled WGS sequence"/>
</dbReference>
<proteinExistence type="predicted"/>
<evidence type="ECO:0000313" key="1">
    <source>
        <dbReference type="EMBL" id="GBP13498.1"/>
    </source>
</evidence>
<protein>
    <submittedName>
        <fullName evidence="1">Uncharacterized protein</fullName>
    </submittedName>
</protein>
<accession>A0A4C1TJB8</accession>
<organism evidence="1 2">
    <name type="scientific">Eumeta variegata</name>
    <name type="common">Bagworm moth</name>
    <name type="synonym">Eumeta japonica</name>
    <dbReference type="NCBI Taxonomy" id="151549"/>
    <lineage>
        <taxon>Eukaryota</taxon>
        <taxon>Metazoa</taxon>
        <taxon>Ecdysozoa</taxon>
        <taxon>Arthropoda</taxon>
        <taxon>Hexapoda</taxon>
        <taxon>Insecta</taxon>
        <taxon>Pterygota</taxon>
        <taxon>Neoptera</taxon>
        <taxon>Endopterygota</taxon>
        <taxon>Lepidoptera</taxon>
        <taxon>Glossata</taxon>
        <taxon>Ditrysia</taxon>
        <taxon>Tineoidea</taxon>
        <taxon>Psychidae</taxon>
        <taxon>Oiketicinae</taxon>
        <taxon>Eumeta</taxon>
    </lineage>
</organism>
<reference evidence="1 2" key="1">
    <citation type="journal article" date="2019" name="Commun. Biol.">
        <title>The bagworm genome reveals a unique fibroin gene that provides high tensile strength.</title>
        <authorList>
            <person name="Kono N."/>
            <person name="Nakamura H."/>
            <person name="Ohtoshi R."/>
            <person name="Tomita M."/>
            <person name="Numata K."/>
            <person name="Arakawa K."/>
        </authorList>
    </citation>
    <scope>NUCLEOTIDE SEQUENCE [LARGE SCALE GENOMIC DNA]</scope>
</reference>
<sequence>MRDTEQMVNGQLPMDTRNLKEVTIALQASWVGVEYLMEGEWGDGKGSGLPEFSLTERNATMEDITSLTGRALLGMSLLLDFHDVRSLSNRYSAVDRNLHPVTNHSICGYRFPERCAPLNTTKTCLFRELCGLL</sequence>
<gene>
    <name evidence="1" type="ORF">EVAR_4243_1</name>
</gene>
<keyword evidence="2" id="KW-1185">Reference proteome</keyword>
<dbReference type="EMBL" id="BGZK01000057">
    <property type="protein sequence ID" value="GBP13498.1"/>
    <property type="molecule type" value="Genomic_DNA"/>
</dbReference>
<evidence type="ECO:0000313" key="2">
    <source>
        <dbReference type="Proteomes" id="UP000299102"/>
    </source>
</evidence>
<dbReference type="AlphaFoldDB" id="A0A4C1TJB8"/>